<dbReference type="InterPro" id="IPR036291">
    <property type="entry name" value="NAD(P)-bd_dom_sf"/>
</dbReference>
<evidence type="ECO:0000259" key="2">
    <source>
        <dbReference type="PROSITE" id="PS51202"/>
    </source>
</evidence>
<dbReference type="InterPro" id="IPR050721">
    <property type="entry name" value="Trk_Ktr_HKT_K-transport"/>
</dbReference>
<dbReference type="InterPro" id="IPR036721">
    <property type="entry name" value="RCK_C_sf"/>
</dbReference>
<dbReference type="InterPro" id="IPR003148">
    <property type="entry name" value="RCK_N"/>
</dbReference>
<dbReference type="Gene3D" id="3.40.50.720">
    <property type="entry name" value="NAD(P)-binding Rossmann-like Domain"/>
    <property type="match status" value="1"/>
</dbReference>
<dbReference type="GO" id="GO:0006813">
    <property type="term" value="P:potassium ion transport"/>
    <property type="evidence" value="ECO:0007669"/>
    <property type="project" value="InterPro"/>
</dbReference>
<dbReference type="STRING" id="1408416.GCA_000702765_00605"/>
<evidence type="ECO:0000259" key="1">
    <source>
        <dbReference type="PROSITE" id="PS51201"/>
    </source>
</evidence>
<dbReference type="SUPFAM" id="SSF51735">
    <property type="entry name" value="NAD(P)-binding Rossmann-fold domains"/>
    <property type="match status" value="1"/>
</dbReference>
<dbReference type="Proteomes" id="UP000290909">
    <property type="component" value="Chromosome"/>
</dbReference>
<dbReference type="Pfam" id="PF02080">
    <property type="entry name" value="TrkA_C"/>
    <property type="match status" value="1"/>
</dbReference>
<dbReference type="EMBL" id="LR215050">
    <property type="protein sequence ID" value="VEU82019.1"/>
    <property type="molecule type" value="Genomic_DNA"/>
</dbReference>
<dbReference type="Pfam" id="PF02254">
    <property type="entry name" value="TrkA_N"/>
    <property type="match status" value="1"/>
</dbReference>
<keyword evidence="4" id="KW-1185">Reference proteome</keyword>
<dbReference type="RefSeq" id="WP_035368838.1">
    <property type="nucleotide sequence ID" value="NZ_LR215050.1"/>
</dbReference>
<dbReference type="KEGG" id="ahk:NCTC10172_00024"/>
<dbReference type="PROSITE" id="PS51202">
    <property type="entry name" value="RCK_C"/>
    <property type="match status" value="1"/>
</dbReference>
<dbReference type="SUPFAM" id="SSF116726">
    <property type="entry name" value="TrkA C-terminal domain-like"/>
    <property type="match status" value="1"/>
</dbReference>
<evidence type="ECO:0000313" key="4">
    <source>
        <dbReference type="Proteomes" id="UP000290909"/>
    </source>
</evidence>
<proteinExistence type="predicted"/>
<feature type="domain" description="RCK C-terminal" evidence="2">
    <location>
        <begin position="140"/>
        <end position="222"/>
    </location>
</feature>
<protein>
    <submittedName>
        <fullName evidence="3">Trk system potassium uptake proteinTrkA</fullName>
    </submittedName>
</protein>
<organism evidence="3 4">
    <name type="scientific">Acholeplasma hippikon</name>
    <dbReference type="NCBI Taxonomy" id="264636"/>
    <lineage>
        <taxon>Bacteria</taxon>
        <taxon>Bacillati</taxon>
        <taxon>Mycoplasmatota</taxon>
        <taxon>Mollicutes</taxon>
        <taxon>Acholeplasmatales</taxon>
        <taxon>Acholeplasmataceae</taxon>
        <taxon>Acholeplasma</taxon>
    </lineage>
</organism>
<reference evidence="3 4" key="1">
    <citation type="submission" date="2019-01" db="EMBL/GenBank/DDBJ databases">
        <authorList>
            <consortium name="Pathogen Informatics"/>
        </authorList>
    </citation>
    <scope>NUCLEOTIDE SEQUENCE [LARGE SCALE GENOMIC DNA]</scope>
    <source>
        <strain evidence="3 4">NCTC10172</strain>
    </source>
</reference>
<dbReference type="PROSITE" id="PS51201">
    <property type="entry name" value="RCK_N"/>
    <property type="match status" value="1"/>
</dbReference>
<dbReference type="GO" id="GO:0008324">
    <property type="term" value="F:monoatomic cation transmembrane transporter activity"/>
    <property type="evidence" value="ECO:0007669"/>
    <property type="project" value="InterPro"/>
</dbReference>
<sequence>MKKSIAVIGLSRFGFNLLEAFSRLDVDLIGIDHDIEAVKKASEITHNVMVADSTSYESLKDAGIANVDHAIVAVGQNDKANLTNSIVTIIRLKELGVEKITARADEEDYAQVLKLVGATDVVMPLSIASERVANRIAAFNLVDYFNIKGDYTVFEVKLSETFPPAQIIDLDLRNEYEANIMLIERDSQFLMPKRDTEILPNDEIFIFSKKKDIAKITAFFTSK</sequence>
<dbReference type="Gene3D" id="3.30.70.1450">
    <property type="entry name" value="Regulator of K+ conductance, C-terminal domain"/>
    <property type="match status" value="1"/>
</dbReference>
<evidence type="ECO:0000313" key="3">
    <source>
        <dbReference type="EMBL" id="VEU82019.1"/>
    </source>
</evidence>
<gene>
    <name evidence="3" type="primary">trkA</name>
    <name evidence="3" type="ORF">NCTC10172_00024</name>
</gene>
<dbReference type="PANTHER" id="PTHR43833">
    <property type="entry name" value="POTASSIUM CHANNEL PROTEIN 2-RELATED-RELATED"/>
    <property type="match status" value="1"/>
</dbReference>
<accession>A0A449BHT6</accession>
<dbReference type="InterPro" id="IPR006037">
    <property type="entry name" value="RCK_C"/>
</dbReference>
<dbReference type="AlphaFoldDB" id="A0A449BHT6"/>
<feature type="domain" description="RCK N-terminal" evidence="1">
    <location>
        <begin position="2"/>
        <end position="123"/>
    </location>
</feature>
<dbReference type="PANTHER" id="PTHR43833:SF7">
    <property type="entry name" value="KTR SYSTEM POTASSIUM UPTAKE PROTEIN C"/>
    <property type="match status" value="1"/>
</dbReference>
<name>A0A449BHT6_9MOLU</name>